<dbReference type="InterPro" id="IPR041891">
    <property type="entry name" value="Alpha_CA_prokaryot-like"/>
</dbReference>
<evidence type="ECO:0000256" key="5">
    <source>
        <dbReference type="ARBA" id="ARBA00023239"/>
    </source>
</evidence>
<dbReference type="PANTHER" id="PTHR18952:SF236">
    <property type="entry name" value="ALPHA CARBONIC ANHYDRASE 1, CHLOROPLASTIC"/>
    <property type="match status" value="1"/>
</dbReference>
<comment type="cofactor">
    <cofactor evidence="1 6">
        <name>Zn(2+)</name>
        <dbReference type="ChEBI" id="CHEBI:29105"/>
    </cofactor>
</comment>
<dbReference type="InterPro" id="IPR018338">
    <property type="entry name" value="Carbonic_anhydrase_a-class_CS"/>
</dbReference>
<protein>
    <recommendedName>
        <fullName evidence="2 6">Carbonic anhydrase</fullName>
        <ecNumber evidence="2 6">4.2.1.1</ecNumber>
    </recommendedName>
</protein>
<evidence type="ECO:0000313" key="8">
    <source>
        <dbReference type="EMBL" id="CDP15426.1"/>
    </source>
</evidence>
<keyword evidence="6" id="KW-0732">Signal</keyword>
<dbReference type="InterPro" id="IPR023561">
    <property type="entry name" value="Carbonic_anhydrase_a-class"/>
</dbReference>
<dbReference type="InParanoid" id="A0A068V431"/>
<evidence type="ECO:0000256" key="4">
    <source>
        <dbReference type="ARBA" id="ARBA00022833"/>
    </source>
</evidence>
<dbReference type="EMBL" id="HG739182">
    <property type="protein sequence ID" value="CDP15426.1"/>
    <property type="molecule type" value="Genomic_DNA"/>
</dbReference>
<comment type="function">
    <text evidence="6">Reversible hydration of carbon dioxide.</text>
</comment>
<evidence type="ECO:0000256" key="3">
    <source>
        <dbReference type="ARBA" id="ARBA00022723"/>
    </source>
</evidence>
<evidence type="ECO:0000256" key="6">
    <source>
        <dbReference type="RuleBase" id="RU367011"/>
    </source>
</evidence>
<dbReference type="AlphaFoldDB" id="A0A068V431"/>
<keyword evidence="3 6" id="KW-0479">Metal-binding</keyword>
<dbReference type="Proteomes" id="UP000295252">
    <property type="component" value="Chromosome VIII"/>
</dbReference>
<feature type="domain" description="Alpha-carbonic anhydrase" evidence="7">
    <location>
        <begin position="37"/>
        <end position="274"/>
    </location>
</feature>
<dbReference type="PROSITE" id="PS51144">
    <property type="entry name" value="ALPHA_CA_2"/>
    <property type="match status" value="1"/>
</dbReference>
<organism evidence="8 9">
    <name type="scientific">Coffea canephora</name>
    <name type="common">Robusta coffee</name>
    <dbReference type="NCBI Taxonomy" id="49390"/>
    <lineage>
        <taxon>Eukaryota</taxon>
        <taxon>Viridiplantae</taxon>
        <taxon>Streptophyta</taxon>
        <taxon>Embryophyta</taxon>
        <taxon>Tracheophyta</taxon>
        <taxon>Spermatophyta</taxon>
        <taxon>Magnoliopsida</taxon>
        <taxon>eudicotyledons</taxon>
        <taxon>Gunneridae</taxon>
        <taxon>Pentapetalae</taxon>
        <taxon>asterids</taxon>
        <taxon>lamiids</taxon>
        <taxon>Gentianales</taxon>
        <taxon>Rubiaceae</taxon>
        <taxon>Ixoroideae</taxon>
        <taxon>Gardenieae complex</taxon>
        <taxon>Bertiereae - Coffeeae clade</taxon>
        <taxon>Coffeeae</taxon>
        <taxon>Coffea</taxon>
    </lineage>
</organism>
<dbReference type="STRING" id="49390.A0A068V431"/>
<dbReference type="InterPro" id="IPR001148">
    <property type="entry name" value="CA_dom"/>
</dbReference>
<evidence type="ECO:0000259" key="7">
    <source>
        <dbReference type="PROSITE" id="PS51144"/>
    </source>
</evidence>
<feature type="chain" id="PRO_5025088639" description="Carbonic anhydrase" evidence="6">
    <location>
        <begin position="26"/>
        <end position="291"/>
    </location>
</feature>
<dbReference type="PANTHER" id="PTHR18952">
    <property type="entry name" value="CARBONIC ANHYDRASE"/>
    <property type="match status" value="1"/>
</dbReference>
<dbReference type="CDD" id="cd03124">
    <property type="entry name" value="alpha_CA_prokaryotic_like"/>
    <property type="match status" value="1"/>
</dbReference>
<proteinExistence type="inferred from homology"/>
<dbReference type="SUPFAM" id="SSF51069">
    <property type="entry name" value="Carbonic anhydrase"/>
    <property type="match status" value="1"/>
</dbReference>
<dbReference type="Gene3D" id="3.10.200.10">
    <property type="entry name" value="Alpha carbonic anhydrase"/>
    <property type="match status" value="1"/>
</dbReference>
<dbReference type="GO" id="GO:0008270">
    <property type="term" value="F:zinc ion binding"/>
    <property type="evidence" value="ECO:0007669"/>
    <property type="project" value="UniProtKB-UniRule"/>
</dbReference>
<dbReference type="SMART" id="SM01057">
    <property type="entry name" value="Carb_anhydrase"/>
    <property type="match status" value="1"/>
</dbReference>
<dbReference type="EC" id="4.2.1.1" evidence="2 6"/>
<keyword evidence="4 6" id="KW-0862">Zinc</keyword>
<evidence type="ECO:0000256" key="1">
    <source>
        <dbReference type="ARBA" id="ARBA00001947"/>
    </source>
</evidence>
<dbReference type="PhylomeDB" id="A0A068V431"/>
<dbReference type="GO" id="GO:0006730">
    <property type="term" value="P:one-carbon metabolic process"/>
    <property type="evidence" value="ECO:0007669"/>
    <property type="project" value="TreeGrafter"/>
</dbReference>
<dbReference type="FunCoup" id="A0A068V431">
    <property type="interactions" value="149"/>
</dbReference>
<dbReference type="Gramene" id="CDP15426">
    <property type="protein sequence ID" value="CDP15426"/>
    <property type="gene ID" value="GSCOC_T00043156001"/>
</dbReference>
<reference evidence="9" key="1">
    <citation type="journal article" date="2014" name="Science">
        <title>The coffee genome provides insight into the convergent evolution of caffeine biosynthesis.</title>
        <authorList>
            <person name="Denoeud F."/>
            <person name="Carretero-Paulet L."/>
            <person name="Dereeper A."/>
            <person name="Droc G."/>
            <person name="Guyot R."/>
            <person name="Pietrella M."/>
            <person name="Zheng C."/>
            <person name="Alberti A."/>
            <person name="Anthony F."/>
            <person name="Aprea G."/>
            <person name="Aury J.M."/>
            <person name="Bento P."/>
            <person name="Bernard M."/>
            <person name="Bocs S."/>
            <person name="Campa C."/>
            <person name="Cenci A."/>
            <person name="Combes M.C."/>
            <person name="Crouzillat D."/>
            <person name="Da Silva C."/>
            <person name="Daddiego L."/>
            <person name="De Bellis F."/>
            <person name="Dussert S."/>
            <person name="Garsmeur O."/>
            <person name="Gayraud T."/>
            <person name="Guignon V."/>
            <person name="Jahn K."/>
            <person name="Jamilloux V."/>
            <person name="Joet T."/>
            <person name="Labadie K."/>
            <person name="Lan T."/>
            <person name="Leclercq J."/>
            <person name="Lepelley M."/>
            <person name="Leroy T."/>
            <person name="Li L.T."/>
            <person name="Librado P."/>
            <person name="Lopez L."/>
            <person name="Munoz A."/>
            <person name="Noel B."/>
            <person name="Pallavicini A."/>
            <person name="Perrotta G."/>
            <person name="Poncet V."/>
            <person name="Pot D."/>
            <person name="Priyono X."/>
            <person name="Rigoreau M."/>
            <person name="Rouard M."/>
            <person name="Rozas J."/>
            <person name="Tranchant-Dubreuil C."/>
            <person name="VanBuren R."/>
            <person name="Zhang Q."/>
            <person name="Andrade A.C."/>
            <person name="Argout X."/>
            <person name="Bertrand B."/>
            <person name="de Kochko A."/>
            <person name="Graziosi G."/>
            <person name="Henry R.J."/>
            <person name="Jayarama X."/>
            <person name="Ming R."/>
            <person name="Nagai C."/>
            <person name="Rounsley S."/>
            <person name="Sankoff D."/>
            <person name="Giuliano G."/>
            <person name="Albert V.A."/>
            <person name="Wincker P."/>
            <person name="Lashermes P."/>
        </authorList>
    </citation>
    <scope>NUCLEOTIDE SEQUENCE [LARGE SCALE GENOMIC DNA]</scope>
    <source>
        <strain evidence="9">cv. DH200-94</strain>
    </source>
</reference>
<keyword evidence="9" id="KW-1185">Reference proteome</keyword>
<comment type="catalytic activity">
    <reaction evidence="6">
        <text>hydrogencarbonate + H(+) = CO2 + H2O</text>
        <dbReference type="Rhea" id="RHEA:10748"/>
        <dbReference type="ChEBI" id="CHEBI:15377"/>
        <dbReference type="ChEBI" id="CHEBI:15378"/>
        <dbReference type="ChEBI" id="CHEBI:16526"/>
        <dbReference type="ChEBI" id="CHEBI:17544"/>
        <dbReference type="EC" id="4.2.1.1"/>
    </reaction>
</comment>
<accession>A0A068V431</accession>
<dbReference type="OMA" id="GYQETFH"/>
<sequence>MAAATMPAGFAIFVLATTVLIIIHASPIFGEEAIVQIPFSYMGATGPSKWGSLKPGFSECSTGKSQSPIDIPKGKVVLNKKLKPLTREYSYINATFVNNGFNIGLRCGKNTNLLISDGKAYIFSQLHWHSPSEHRIDGVQYDAELHLVHIADDGCIAVIGILYHLGHPDPLIAKVQNKLYQLGIDMSGVKEGGQVALGTFNMHQLRKNARKYYRYSGSLTTPPCNQTVAWYILGKVRSISPEQVQALKAPLGWAYKNNSRPVQPLNGRLVELYEERSLSTCVFIMNDSFCA</sequence>
<name>A0A068V431_COFCA</name>
<gene>
    <name evidence="8" type="ORF">GSCOC_T00043156001</name>
</gene>
<dbReference type="PROSITE" id="PS00162">
    <property type="entry name" value="ALPHA_CA_1"/>
    <property type="match status" value="1"/>
</dbReference>
<feature type="signal peptide" evidence="6">
    <location>
        <begin position="1"/>
        <end position="25"/>
    </location>
</feature>
<dbReference type="InterPro" id="IPR036398">
    <property type="entry name" value="CA_dom_sf"/>
</dbReference>
<dbReference type="GO" id="GO:0004089">
    <property type="term" value="F:carbonate dehydratase activity"/>
    <property type="evidence" value="ECO:0007669"/>
    <property type="project" value="UniProtKB-UniRule"/>
</dbReference>
<keyword evidence="5 6" id="KW-0456">Lyase</keyword>
<evidence type="ECO:0000256" key="2">
    <source>
        <dbReference type="ARBA" id="ARBA00012925"/>
    </source>
</evidence>
<comment type="similarity">
    <text evidence="6">Belongs to the alpha-carbonic anhydrase family.</text>
</comment>
<evidence type="ECO:0000313" key="9">
    <source>
        <dbReference type="Proteomes" id="UP000295252"/>
    </source>
</evidence>
<dbReference type="OrthoDB" id="429145at2759"/>
<dbReference type="Pfam" id="PF00194">
    <property type="entry name" value="Carb_anhydrase"/>
    <property type="match status" value="1"/>
</dbReference>